<evidence type="ECO:0000313" key="2">
    <source>
        <dbReference type="EMBL" id="MDX5985752.1"/>
    </source>
</evidence>
<dbReference type="PANTHER" id="PTHR33546:SF1">
    <property type="entry name" value="LARGE, MULTIFUNCTIONAL SECRETED PROTEIN"/>
    <property type="match status" value="1"/>
</dbReference>
<dbReference type="SUPFAM" id="SSF50952">
    <property type="entry name" value="Soluble quinoprotein glucose dehydrogenase"/>
    <property type="match status" value="1"/>
</dbReference>
<dbReference type="EMBL" id="JAWXXV010000001">
    <property type="protein sequence ID" value="MDX5985752.1"/>
    <property type="molecule type" value="Genomic_DNA"/>
</dbReference>
<gene>
    <name evidence="2" type="ORF">SIL82_15975</name>
</gene>
<dbReference type="PANTHER" id="PTHR33546">
    <property type="entry name" value="LARGE, MULTIFUNCTIONAL SECRETED PROTEIN-RELATED"/>
    <property type="match status" value="1"/>
</dbReference>
<dbReference type="InterPro" id="IPR011042">
    <property type="entry name" value="6-blade_b-propeller_TolB-like"/>
</dbReference>
<evidence type="ECO:0000259" key="1">
    <source>
        <dbReference type="Pfam" id="PF22807"/>
    </source>
</evidence>
<reference evidence="2 3" key="1">
    <citation type="submission" date="2023-11" db="EMBL/GenBank/DDBJ databases">
        <title>MicrobeMod: A computational toolkit for identifying prokaryotic methylation and restriction-modification with nanopore sequencing.</title>
        <authorList>
            <person name="Crits-Christoph A."/>
            <person name="Kang S.C."/>
            <person name="Lee H."/>
            <person name="Ostrov N."/>
        </authorList>
    </citation>
    <scope>NUCLEOTIDE SEQUENCE [LARGE SCALE GENOMIC DNA]</scope>
    <source>
        <strain evidence="2 3">ATCC 14820</strain>
    </source>
</reference>
<dbReference type="Gene3D" id="2.120.10.30">
    <property type="entry name" value="TolB, C-terminal domain"/>
    <property type="match status" value="1"/>
</dbReference>
<dbReference type="Proteomes" id="UP001279660">
    <property type="component" value="Unassembled WGS sequence"/>
</dbReference>
<dbReference type="Pfam" id="PF22807">
    <property type="entry name" value="TrAA12"/>
    <property type="match status" value="2"/>
</dbReference>
<dbReference type="RefSeq" id="WP_010407469.1">
    <property type="nucleotide sequence ID" value="NZ_JAWXXV010000001.1"/>
</dbReference>
<evidence type="ECO:0000313" key="3">
    <source>
        <dbReference type="Proteomes" id="UP001279660"/>
    </source>
</evidence>
<comment type="caution">
    <text evidence="2">The sequence shown here is derived from an EMBL/GenBank/DDBJ whole genome shotgun (WGS) entry which is preliminary data.</text>
</comment>
<accession>A0ABU4PRE4</accession>
<proteinExistence type="predicted"/>
<sequence>MRKHILIILAIVLVLAGAVIWWAVQPDVATLPIAKVEGERPTISAPRDQTIPTIAVADAVGWKDGARPVAAPGLKVVPFANGLDHPRWLYRLANGDILVAETNSPPRKVAGIADVVMGYLMKKGGAGVASPNRIRLLRDTDGDGVAELQTVLIGGLNSPTGMALMGGYLYISDTDALLRVPFTPGQTQITAKPEKVIPLSGGGNHWARTLLADPAGKYLYVGVGSSTNIADNGLDAEKYRANILQVDPVAKSFRVFGAGLRNPQGMAFEPKSGALWVAVNERDMLGSDIVPDYITRVGLGDNFGWPWYYWGGYPDARVKPENPALQEYSKRPDFAMGPHVAALGLTFAQDAKLGPNFANGAFVGEHGSWNRVPVSGYKVAYVPFGDLGFPKKGAKPVDVLTGFLNAKGQAQGRPVGVITDATGALLVADDVGNTIWRVSVK</sequence>
<protein>
    <submittedName>
        <fullName evidence="2">Sorbosone dehydrogenase family protein</fullName>
    </submittedName>
</protein>
<feature type="domain" description="Pyrroloquinoline quinone-dependent pyranose dehydrogenase beta-propeller" evidence="1">
    <location>
        <begin position="69"/>
        <end position="285"/>
    </location>
</feature>
<dbReference type="InterPro" id="IPR054539">
    <property type="entry name" value="Beta-prop_PDH"/>
</dbReference>
<dbReference type="InterPro" id="IPR011041">
    <property type="entry name" value="Quinoprot_gluc/sorb_DH_b-prop"/>
</dbReference>
<organism evidence="2 3">
    <name type="scientific">Sphingomonas echinoides</name>
    <dbReference type="NCBI Taxonomy" id="59803"/>
    <lineage>
        <taxon>Bacteria</taxon>
        <taxon>Pseudomonadati</taxon>
        <taxon>Pseudomonadota</taxon>
        <taxon>Alphaproteobacteria</taxon>
        <taxon>Sphingomonadales</taxon>
        <taxon>Sphingomonadaceae</taxon>
        <taxon>Sphingomonas</taxon>
    </lineage>
</organism>
<name>A0ABU4PRE4_9SPHN</name>
<feature type="domain" description="Pyrroloquinoline quinone-dependent pyranose dehydrogenase beta-propeller" evidence="1">
    <location>
        <begin position="327"/>
        <end position="438"/>
    </location>
</feature>
<keyword evidence="3" id="KW-1185">Reference proteome</keyword>